<comment type="caution">
    <text evidence="2">The sequence shown here is derived from an EMBL/GenBank/DDBJ whole genome shotgun (WGS) entry which is preliminary data.</text>
</comment>
<proteinExistence type="predicted"/>
<reference evidence="2 3" key="1">
    <citation type="submission" date="2019-03" db="EMBL/GenBank/DDBJ databases">
        <title>Bradyrhizobium strains diversity isolated from Chamaecrista fasciculata.</title>
        <authorList>
            <person name="Urquiaga M.C.O."/>
            <person name="Hungria M."/>
            <person name="Delamuta J.R.M."/>
        </authorList>
    </citation>
    <scope>NUCLEOTIDE SEQUENCE [LARGE SCALE GENOMIC DNA]</scope>
    <source>
        <strain evidence="2 3">CNPSo 3424</strain>
    </source>
</reference>
<keyword evidence="3" id="KW-1185">Reference proteome</keyword>
<organism evidence="2 3">
    <name type="scientific">Bradyrhizobium frederickii</name>
    <dbReference type="NCBI Taxonomy" id="2560054"/>
    <lineage>
        <taxon>Bacteria</taxon>
        <taxon>Pseudomonadati</taxon>
        <taxon>Pseudomonadota</taxon>
        <taxon>Alphaproteobacteria</taxon>
        <taxon>Hyphomicrobiales</taxon>
        <taxon>Nitrobacteraceae</taxon>
        <taxon>Bradyrhizobium</taxon>
    </lineage>
</organism>
<dbReference type="GO" id="GO:0003676">
    <property type="term" value="F:nucleic acid binding"/>
    <property type="evidence" value="ECO:0007669"/>
    <property type="project" value="InterPro"/>
</dbReference>
<dbReference type="InterPro" id="IPR001584">
    <property type="entry name" value="Integrase_cat-core"/>
</dbReference>
<dbReference type="GO" id="GO:0015074">
    <property type="term" value="P:DNA integration"/>
    <property type="evidence" value="ECO:0007669"/>
    <property type="project" value="InterPro"/>
</dbReference>
<feature type="domain" description="Integrase catalytic" evidence="1">
    <location>
        <begin position="188"/>
        <end position="368"/>
    </location>
</feature>
<dbReference type="InterPro" id="IPR012337">
    <property type="entry name" value="RNaseH-like_sf"/>
</dbReference>
<dbReference type="PROSITE" id="PS50994">
    <property type="entry name" value="INTEGRASE"/>
    <property type="match status" value="1"/>
</dbReference>
<evidence type="ECO:0000259" key="1">
    <source>
        <dbReference type="PROSITE" id="PS50994"/>
    </source>
</evidence>
<dbReference type="AlphaFoldDB" id="A0A4Y9KPY9"/>
<dbReference type="Proteomes" id="UP000298225">
    <property type="component" value="Unassembled WGS sequence"/>
</dbReference>
<evidence type="ECO:0000313" key="2">
    <source>
        <dbReference type="EMBL" id="TFV30196.1"/>
    </source>
</evidence>
<dbReference type="InterPro" id="IPR036397">
    <property type="entry name" value="RNaseH_sf"/>
</dbReference>
<dbReference type="SUPFAM" id="SSF53098">
    <property type="entry name" value="Ribonuclease H-like"/>
    <property type="match status" value="1"/>
</dbReference>
<accession>A0A4Y9KPY9</accession>
<gene>
    <name evidence="2" type="ORF">E4K66_36310</name>
</gene>
<dbReference type="Gene3D" id="3.30.420.10">
    <property type="entry name" value="Ribonuclease H-like superfamily/Ribonuclease H"/>
    <property type="match status" value="1"/>
</dbReference>
<dbReference type="EMBL" id="SPQU01000039">
    <property type="protein sequence ID" value="TFV30196.1"/>
    <property type="molecule type" value="Genomic_DNA"/>
</dbReference>
<sequence length="575" mass="63612">MLLDNFSPMMGRCHRIGSVASIAGKISMGARREVVSAVTERYRLAKRAEKGRILDELCATTDWHRKHAVRALRRRETVGPGEVEATRKRRRRYGATIKDALTALREASDRVCGKRLKVMITTLLPALERHGRLQLGQADRDCVLSISPATIDRLLVDVKVAASGGRRRRAGFDSAIRREVPIRTFNDWHSAPPGFCEVDMVAHGGTSVAGSFIQTLTMVDVATGWTECLPLVTREGSLVVEAINHAQSLFPWLLRGLDFDNDSAFMNDVVVPWCREQKLEVTRSRAYKNDQAFVDQKNGAVVRRLMGYGRFDGVETARMMGRLYAAARLYVNFSQPSFKLKEKRREGAKVIKRYHLPSTPYKRALAHPKVTAAVKKRLRDQHRSLDPVALLAEIRATQEELGNRVDRRAGQARGLQPAHTSTLPATAATFAKTLGKTVTAGEPRATHRRPRRLYKPSKLDPHIAVIEGWLAEEPQLTALAIVGRLSDKCPEEFGPRQHSIVQRLLRGLRRMTARQLVAEKLLGDAATVAPLPGVVDGSGYVRPDPPTAPLAEQAGKTTWRASVDLGSSSATAPPG</sequence>
<name>A0A4Y9KPY9_9BRAD</name>
<evidence type="ECO:0000313" key="3">
    <source>
        <dbReference type="Proteomes" id="UP000298225"/>
    </source>
</evidence>
<protein>
    <submittedName>
        <fullName evidence="2">Transposase</fullName>
    </submittedName>
</protein>
<dbReference type="OrthoDB" id="2370461at2"/>